<name>A0A2M3ZQY3_9DIPT</name>
<organism evidence="1">
    <name type="scientific">Anopheles braziliensis</name>
    <dbReference type="NCBI Taxonomy" id="58242"/>
    <lineage>
        <taxon>Eukaryota</taxon>
        <taxon>Metazoa</taxon>
        <taxon>Ecdysozoa</taxon>
        <taxon>Arthropoda</taxon>
        <taxon>Hexapoda</taxon>
        <taxon>Insecta</taxon>
        <taxon>Pterygota</taxon>
        <taxon>Neoptera</taxon>
        <taxon>Endopterygota</taxon>
        <taxon>Diptera</taxon>
        <taxon>Nematocera</taxon>
        <taxon>Culicoidea</taxon>
        <taxon>Culicidae</taxon>
        <taxon>Anophelinae</taxon>
        <taxon>Anopheles</taxon>
    </lineage>
</organism>
<proteinExistence type="predicted"/>
<dbReference type="AlphaFoldDB" id="A0A2M3ZQY3"/>
<sequence>MKREIAAAVAVVQAAATRSANHLFSNNHPPPRRPRRRLFFLHLRPRPRTLPVTRSCHCFHHSSLHHHNSTLVRTETSYHHRTLQ</sequence>
<protein>
    <submittedName>
        <fullName evidence="1">Putative secreted peptide</fullName>
    </submittedName>
</protein>
<reference evidence="1" key="1">
    <citation type="submission" date="2018-01" db="EMBL/GenBank/DDBJ databases">
        <title>An insight into the sialome of Amazonian anophelines.</title>
        <authorList>
            <person name="Ribeiro J.M."/>
            <person name="Scarpassa V."/>
            <person name="Calvo E."/>
        </authorList>
    </citation>
    <scope>NUCLEOTIDE SEQUENCE</scope>
    <source>
        <tissue evidence="1">Salivary glands</tissue>
    </source>
</reference>
<evidence type="ECO:0000313" key="1">
    <source>
        <dbReference type="EMBL" id="MBW30905.1"/>
    </source>
</evidence>
<dbReference type="EMBL" id="GGFM01010154">
    <property type="protein sequence ID" value="MBW30905.1"/>
    <property type="molecule type" value="Transcribed_RNA"/>
</dbReference>
<accession>A0A2M3ZQY3</accession>